<feature type="domain" description="DUF4097" evidence="2">
    <location>
        <begin position="163"/>
        <end position="260"/>
    </location>
</feature>
<feature type="signal peptide" evidence="1">
    <location>
        <begin position="1"/>
        <end position="26"/>
    </location>
</feature>
<gene>
    <name evidence="3" type="ORF">ACFY35_25850</name>
</gene>
<reference evidence="3 4" key="1">
    <citation type="submission" date="2024-10" db="EMBL/GenBank/DDBJ databases">
        <title>The Natural Products Discovery Center: Release of the First 8490 Sequenced Strains for Exploring Actinobacteria Biosynthetic Diversity.</title>
        <authorList>
            <person name="Kalkreuter E."/>
            <person name="Kautsar S.A."/>
            <person name="Yang D."/>
            <person name="Bader C.D."/>
            <person name="Teijaro C.N."/>
            <person name="Fluegel L."/>
            <person name="Davis C.M."/>
            <person name="Simpson J.R."/>
            <person name="Lauterbach L."/>
            <person name="Steele A.D."/>
            <person name="Gui C."/>
            <person name="Meng S."/>
            <person name="Li G."/>
            <person name="Viehrig K."/>
            <person name="Ye F."/>
            <person name="Su P."/>
            <person name="Kiefer A.F."/>
            <person name="Nichols A."/>
            <person name="Cepeda A.J."/>
            <person name="Yan W."/>
            <person name="Fan B."/>
            <person name="Jiang Y."/>
            <person name="Adhikari A."/>
            <person name="Zheng C.-J."/>
            <person name="Schuster L."/>
            <person name="Cowan T.M."/>
            <person name="Smanski M.J."/>
            <person name="Chevrette M.G."/>
            <person name="De Carvalho L.P.S."/>
            <person name="Shen B."/>
        </authorList>
    </citation>
    <scope>NUCLEOTIDE SEQUENCE [LARGE SCALE GENOMIC DNA]</scope>
    <source>
        <strain evidence="3 4">NPDC000087</strain>
    </source>
</reference>
<protein>
    <submittedName>
        <fullName evidence="3">DUF4097 domain-containing protein</fullName>
    </submittedName>
</protein>
<evidence type="ECO:0000313" key="3">
    <source>
        <dbReference type="EMBL" id="MFF5292882.1"/>
    </source>
</evidence>
<keyword evidence="1" id="KW-0732">Signal</keyword>
<sequence length="264" mass="26880">MTTTPFRRAGVLALIAATTAGLSGCAGVIGAKMTYDDTEKGKITDIVLTGGAGDVSVTSTADVTQTTIHRVIRRATNPGESYKLQGTTLTIDTSCGVNCSVSYEIKTPAGVKVRGKERSGDMRLDGVADTDLEVTSGDMTVTGATGPVQIRATSGDIRVIDAKSSVKIQSTSGDIQALNAGGPVDVRVTSGDVQVSLAAANSVTAHTTSGDMHVMVPADAKYKLVTSTGSGDLTVDRSVQNDATAKNVIDVRAGSGDVTVASTP</sequence>
<evidence type="ECO:0000259" key="2">
    <source>
        <dbReference type="Pfam" id="PF13349"/>
    </source>
</evidence>
<dbReference type="InterPro" id="IPR025164">
    <property type="entry name" value="Toastrack_DUF4097"/>
</dbReference>
<feature type="chain" id="PRO_5046834438" evidence="1">
    <location>
        <begin position="27"/>
        <end position="264"/>
    </location>
</feature>
<comment type="caution">
    <text evidence="3">The sequence shown here is derived from an EMBL/GenBank/DDBJ whole genome shotgun (WGS) entry which is preliminary data.</text>
</comment>
<name>A0ABW6WHW2_9ACTN</name>
<organism evidence="3 4">
    <name type="scientific">Paractinoplanes globisporus</name>
    <dbReference type="NCBI Taxonomy" id="113565"/>
    <lineage>
        <taxon>Bacteria</taxon>
        <taxon>Bacillati</taxon>
        <taxon>Actinomycetota</taxon>
        <taxon>Actinomycetes</taxon>
        <taxon>Micromonosporales</taxon>
        <taxon>Micromonosporaceae</taxon>
        <taxon>Paractinoplanes</taxon>
    </lineage>
</organism>
<dbReference type="Proteomes" id="UP001602245">
    <property type="component" value="Unassembled WGS sequence"/>
</dbReference>
<dbReference type="RefSeq" id="WP_020512674.1">
    <property type="nucleotide sequence ID" value="NZ_JBIAZU010000004.1"/>
</dbReference>
<accession>A0ABW6WHW2</accession>
<keyword evidence="4" id="KW-1185">Reference proteome</keyword>
<evidence type="ECO:0000256" key="1">
    <source>
        <dbReference type="SAM" id="SignalP"/>
    </source>
</evidence>
<evidence type="ECO:0000313" key="4">
    <source>
        <dbReference type="Proteomes" id="UP001602245"/>
    </source>
</evidence>
<dbReference type="PROSITE" id="PS51257">
    <property type="entry name" value="PROKAR_LIPOPROTEIN"/>
    <property type="match status" value="1"/>
</dbReference>
<dbReference type="EMBL" id="JBIAZU010000004">
    <property type="protein sequence ID" value="MFF5292882.1"/>
    <property type="molecule type" value="Genomic_DNA"/>
</dbReference>
<dbReference type="Pfam" id="PF13349">
    <property type="entry name" value="DUF4097"/>
    <property type="match status" value="1"/>
</dbReference>
<proteinExistence type="predicted"/>